<sequence length="60" mass="6641">MFFTLGCLYLLLLRELQMNANENEYVLIAKCGSRAPVPYARTANFVCVAGLSTLIQEAQA</sequence>
<dbReference type="EMBL" id="CAADFA010000042">
    <property type="protein sequence ID" value="VFJ47194.1"/>
    <property type="molecule type" value="Genomic_DNA"/>
</dbReference>
<proteinExistence type="predicted"/>
<dbReference type="EMBL" id="CAADFL010000069">
    <property type="protein sequence ID" value="VFK08418.1"/>
    <property type="molecule type" value="Genomic_DNA"/>
</dbReference>
<accession>A0A450S5L6</accession>
<name>A0A450S5L6_9GAMM</name>
<evidence type="ECO:0000313" key="1">
    <source>
        <dbReference type="EMBL" id="VFJ47194.1"/>
    </source>
</evidence>
<dbReference type="EMBL" id="CAADEZ010000078">
    <property type="protein sequence ID" value="VFJ49945.1"/>
    <property type="molecule type" value="Genomic_DNA"/>
</dbReference>
<dbReference type="AlphaFoldDB" id="A0A450S5L6"/>
<reference evidence="1" key="1">
    <citation type="submission" date="2019-02" db="EMBL/GenBank/DDBJ databases">
        <authorList>
            <person name="Gruber-Vodicka R. H."/>
            <person name="Seah K. B. B."/>
        </authorList>
    </citation>
    <scope>NUCLEOTIDE SEQUENCE</scope>
    <source>
        <strain evidence="2">BECK_BZ163</strain>
        <strain evidence="3">BECK_BZ164</strain>
        <strain evidence="1">BECK_BZ165</strain>
    </source>
</reference>
<gene>
    <name evidence="2" type="ORF">BECKFM1743A_GA0114220_100782</name>
    <name evidence="3" type="ORF">BECKFM1743B_GA0114221_100692</name>
    <name evidence="1" type="ORF">BECKFM1743C_GA0114222_100424</name>
</gene>
<organism evidence="1">
    <name type="scientific">Candidatus Kentrum sp. FM</name>
    <dbReference type="NCBI Taxonomy" id="2126340"/>
    <lineage>
        <taxon>Bacteria</taxon>
        <taxon>Pseudomonadati</taxon>
        <taxon>Pseudomonadota</taxon>
        <taxon>Gammaproteobacteria</taxon>
        <taxon>Candidatus Kentrum</taxon>
    </lineage>
</organism>
<evidence type="ECO:0000313" key="3">
    <source>
        <dbReference type="EMBL" id="VFK08418.1"/>
    </source>
</evidence>
<protein>
    <submittedName>
        <fullName evidence="1">Uncharacterized protein</fullName>
    </submittedName>
</protein>
<evidence type="ECO:0000313" key="2">
    <source>
        <dbReference type="EMBL" id="VFJ49945.1"/>
    </source>
</evidence>